<dbReference type="GO" id="GO:0055085">
    <property type="term" value="P:transmembrane transport"/>
    <property type="evidence" value="ECO:0007669"/>
    <property type="project" value="InterPro"/>
</dbReference>
<feature type="transmembrane region" description="Helical" evidence="5">
    <location>
        <begin position="261"/>
        <end position="283"/>
    </location>
</feature>
<evidence type="ECO:0000256" key="3">
    <source>
        <dbReference type="ARBA" id="ARBA00022989"/>
    </source>
</evidence>
<comment type="subcellular location">
    <subcellularLocation>
        <location evidence="1 5">Cell membrane</location>
        <topology evidence="1 5">Multi-pass membrane protein</topology>
    </subcellularLocation>
</comment>
<dbReference type="InterPro" id="IPR035906">
    <property type="entry name" value="MetI-like_sf"/>
</dbReference>
<dbReference type="Pfam" id="PF00528">
    <property type="entry name" value="BPD_transp_1"/>
    <property type="match status" value="1"/>
</dbReference>
<dbReference type="Proteomes" id="UP000297475">
    <property type="component" value="Unassembled WGS sequence"/>
</dbReference>
<gene>
    <name evidence="7" type="ORF">E4656_14735</name>
</gene>
<comment type="caution">
    <text evidence="7">The sequence shown here is derived from an EMBL/GenBank/DDBJ whole genome shotgun (WGS) entry which is preliminary data.</text>
</comment>
<keyword evidence="3 5" id="KW-1133">Transmembrane helix</keyword>
<dbReference type="PANTHER" id="PTHR43879">
    <property type="entry name" value="ABC TRANSPORTER PERMEASE PROTEIN"/>
    <property type="match status" value="1"/>
</dbReference>
<dbReference type="GO" id="GO:0005886">
    <property type="term" value="C:plasma membrane"/>
    <property type="evidence" value="ECO:0007669"/>
    <property type="project" value="UniProtKB-SubCell"/>
</dbReference>
<evidence type="ECO:0000313" key="8">
    <source>
        <dbReference type="Proteomes" id="UP000297475"/>
    </source>
</evidence>
<feature type="transmembrane region" description="Helical" evidence="5">
    <location>
        <begin position="122"/>
        <end position="142"/>
    </location>
</feature>
<feature type="transmembrane region" description="Helical" evidence="5">
    <location>
        <begin position="198"/>
        <end position="219"/>
    </location>
</feature>
<dbReference type="EMBL" id="SRMF01000007">
    <property type="protein sequence ID" value="TGG91654.1"/>
    <property type="molecule type" value="Genomic_DNA"/>
</dbReference>
<evidence type="ECO:0000259" key="6">
    <source>
        <dbReference type="PROSITE" id="PS50928"/>
    </source>
</evidence>
<evidence type="ECO:0000256" key="5">
    <source>
        <dbReference type="RuleBase" id="RU363032"/>
    </source>
</evidence>
<sequence>MTVKHSNRRYSEITGRAVLYAILIIVAIYYLIPLVIMISTSFRDMNDIRFGHLIDLPSSFSFEAWRMAWSEVQIGARRQLGLRPYFINSLLITIPAVTISVILGAVNGYVLSFWRFKGSNIFFALLLFGCFLPFQAILLPQATVLGKIGLSGTIPGLVLTHVVYGVAFTTLFYRNYYVSLPGELVKAAQLDGAGFWRIFWRIILPLSTPITVVAVIWQFTQIWNDFLFGVAFSSPQSQPVTVGLNNMVNSSTGEVRYNVDMAGAIIAALPTLAVYVIAGKYFVRGLTAGSVKG</sequence>
<feature type="transmembrane region" description="Helical" evidence="5">
    <location>
        <begin position="85"/>
        <end position="110"/>
    </location>
</feature>
<name>A0A4Z0WD01_9GAMM</name>
<feature type="transmembrane region" description="Helical" evidence="5">
    <location>
        <begin position="17"/>
        <end position="38"/>
    </location>
</feature>
<reference evidence="7 8" key="1">
    <citation type="submission" date="2019-04" db="EMBL/GenBank/DDBJ databases">
        <title>Natronospirillum operosus gen. nov., sp. nov., a haloalkaliphilic satellite isolated from decaying biomass of laboratory culture of cyanobacterium Geitlerinema sp. and proposal of Natronospirillaceae fam. nov. and Saccharospirillaceae fam. nov.</title>
        <authorList>
            <person name="Kevbrin V."/>
            <person name="Boltyanskaya Y."/>
            <person name="Koziaeva V."/>
            <person name="Grouzdev D.S."/>
            <person name="Park M."/>
            <person name="Cho J."/>
        </authorList>
    </citation>
    <scope>NUCLEOTIDE SEQUENCE [LARGE SCALE GENOMIC DNA]</scope>
    <source>
        <strain evidence="7 8">G-116</strain>
    </source>
</reference>
<dbReference type="AlphaFoldDB" id="A0A4Z0WD01"/>
<feature type="transmembrane region" description="Helical" evidence="5">
    <location>
        <begin position="154"/>
        <end position="177"/>
    </location>
</feature>
<keyword evidence="8" id="KW-1185">Reference proteome</keyword>
<keyword evidence="2 5" id="KW-0812">Transmembrane</keyword>
<dbReference type="RefSeq" id="WP_135484065.1">
    <property type="nucleotide sequence ID" value="NZ_SRMF01000007.1"/>
</dbReference>
<organism evidence="7 8">
    <name type="scientific">Natronospirillum operosum</name>
    <dbReference type="NCBI Taxonomy" id="2759953"/>
    <lineage>
        <taxon>Bacteria</taxon>
        <taxon>Pseudomonadati</taxon>
        <taxon>Pseudomonadota</taxon>
        <taxon>Gammaproteobacteria</taxon>
        <taxon>Oceanospirillales</taxon>
        <taxon>Natronospirillaceae</taxon>
        <taxon>Natronospirillum</taxon>
    </lineage>
</organism>
<evidence type="ECO:0000256" key="1">
    <source>
        <dbReference type="ARBA" id="ARBA00004651"/>
    </source>
</evidence>
<evidence type="ECO:0000256" key="2">
    <source>
        <dbReference type="ARBA" id="ARBA00022692"/>
    </source>
</evidence>
<evidence type="ECO:0000256" key="4">
    <source>
        <dbReference type="ARBA" id="ARBA00023136"/>
    </source>
</evidence>
<dbReference type="InterPro" id="IPR000515">
    <property type="entry name" value="MetI-like"/>
</dbReference>
<dbReference type="PANTHER" id="PTHR43879:SF1">
    <property type="entry name" value="GLUCOSE IMPORT SYSTEM PERMEASE PROTEIN GLCU"/>
    <property type="match status" value="1"/>
</dbReference>
<protein>
    <submittedName>
        <fullName evidence="7">Carbohydrate ABC transporter permease</fullName>
    </submittedName>
</protein>
<dbReference type="OrthoDB" id="9815445at2"/>
<keyword evidence="4 5" id="KW-0472">Membrane</keyword>
<evidence type="ECO:0000313" key="7">
    <source>
        <dbReference type="EMBL" id="TGG91654.1"/>
    </source>
</evidence>
<dbReference type="Gene3D" id="1.10.3720.10">
    <property type="entry name" value="MetI-like"/>
    <property type="match status" value="1"/>
</dbReference>
<keyword evidence="5" id="KW-0813">Transport</keyword>
<dbReference type="SUPFAM" id="SSF161098">
    <property type="entry name" value="MetI-like"/>
    <property type="match status" value="1"/>
</dbReference>
<comment type="similarity">
    <text evidence="5">Belongs to the binding-protein-dependent transport system permease family.</text>
</comment>
<dbReference type="CDD" id="cd06261">
    <property type="entry name" value="TM_PBP2"/>
    <property type="match status" value="1"/>
</dbReference>
<feature type="domain" description="ABC transmembrane type-1" evidence="6">
    <location>
        <begin position="86"/>
        <end position="278"/>
    </location>
</feature>
<dbReference type="PROSITE" id="PS50928">
    <property type="entry name" value="ABC_TM1"/>
    <property type="match status" value="1"/>
</dbReference>
<proteinExistence type="inferred from homology"/>
<accession>A0A4Z0WD01</accession>